<keyword evidence="3" id="KW-1185">Reference proteome</keyword>
<accession>A0ABY6C6S8</accession>
<feature type="transmembrane region" description="Helical" evidence="1">
    <location>
        <begin position="345"/>
        <end position="368"/>
    </location>
</feature>
<feature type="transmembrane region" description="Helical" evidence="1">
    <location>
        <begin position="9"/>
        <end position="31"/>
    </location>
</feature>
<feature type="transmembrane region" description="Helical" evidence="1">
    <location>
        <begin position="135"/>
        <end position="153"/>
    </location>
</feature>
<evidence type="ECO:0000313" key="3">
    <source>
        <dbReference type="Proteomes" id="UP001061862"/>
    </source>
</evidence>
<dbReference type="RefSeq" id="WP_262165349.1">
    <property type="nucleotide sequence ID" value="NZ_CP104964.1"/>
</dbReference>
<feature type="transmembrane region" description="Helical" evidence="1">
    <location>
        <begin position="388"/>
        <end position="411"/>
    </location>
</feature>
<keyword evidence="2" id="KW-0614">Plasmid</keyword>
<sequence>MKELAKSWLFYLPMAVFAVYYAFQNIAGIYILPKDLVLLFIGISVVGALSYILAFRLVSEAWLSKIRLVQLSRRKVEFTAFAVVVVYVGLLIIVMGTSDKVALIEAFRGAPAQELQLLRETLLRTRSGAWQSLNYAYAILSNALMPLAVTYAYHNRRAWRHVALGILVVGLSLTLAKGAIGSIAFPLLALFLMERRFRAAILPLIMLGAVIASMYFLSSGRFGALIGDTPPALQQAQQAQSAPLEPQVENASAVPAAYNLLQRDDQLSLAVNRIVWIPYVTAIDWLRYQRDILDGDFVLGRSIKVIAVALGMEPLLVEREVATMQWGQNEAGTASSNALFLVDAWLNFGWIGVILYAALFAVTIKLLISTKSKPLIASAVVPVWTACFVALPPIFLSGGLAFFVVAALLSAPRSEVANVARVTAKS</sequence>
<protein>
    <recommendedName>
        <fullName evidence="4">Oligosaccharide repeat unit polymerase</fullName>
    </recommendedName>
</protein>
<feature type="transmembrane region" description="Helical" evidence="1">
    <location>
        <begin position="37"/>
        <end position="58"/>
    </location>
</feature>
<keyword evidence="1" id="KW-1133">Transmembrane helix</keyword>
<evidence type="ECO:0000256" key="1">
    <source>
        <dbReference type="SAM" id="Phobius"/>
    </source>
</evidence>
<geneLocation type="plasmid" evidence="2 3">
    <name>p_unnamed1</name>
</geneLocation>
<feature type="transmembrane region" description="Helical" evidence="1">
    <location>
        <begin position="165"/>
        <end position="193"/>
    </location>
</feature>
<keyword evidence="1" id="KW-0472">Membrane</keyword>
<proteinExistence type="predicted"/>
<evidence type="ECO:0000313" key="2">
    <source>
        <dbReference type="EMBL" id="UXN67844.1"/>
    </source>
</evidence>
<dbReference type="EMBL" id="CP104964">
    <property type="protein sequence ID" value="UXN67844.1"/>
    <property type="molecule type" value="Genomic_DNA"/>
</dbReference>
<name>A0ABY6C6S8_9HYPH</name>
<gene>
    <name evidence="2" type="ORF">N8A98_01935</name>
</gene>
<feature type="transmembrane region" description="Helical" evidence="1">
    <location>
        <begin position="199"/>
        <end position="217"/>
    </location>
</feature>
<feature type="transmembrane region" description="Helical" evidence="1">
    <location>
        <begin position="78"/>
        <end position="98"/>
    </location>
</feature>
<keyword evidence="1" id="KW-0812">Transmembrane</keyword>
<organism evidence="2 3">
    <name type="scientific">Devosia neptuniae</name>
    <dbReference type="NCBI Taxonomy" id="191302"/>
    <lineage>
        <taxon>Bacteria</taxon>
        <taxon>Pseudomonadati</taxon>
        <taxon>Pseudomonadota</taxon>
        <taxon>Alphaproteobacteria</taxon>
        <taxon>Hyphomicrobiales</taxon>
        <taxon>Devosiaceae</taxon>
        <taxon>Devosia</taxon>
    </lineage>
</organism>
<dbReference type="Proteomes" id="UP001061862">
    <property type="component" value="Plasmid p_unnamed1"/>
</dbReference>
<evidence type="ECO:0008006" key="4">
    <source>
        <dbReference type="Google" id="ProtNLM"/>
    </source>
</evidence>
<reference evidence="2 3" key="1">
    <citation type="submission" date="2022-09" db="EMBL/GenBank/DDBJ databases">
        <title>Interaction between co-microsymbionts with complementary sets of symbiotic genes in legume-rhizobium systems.</title>
        <authorList>
            <person name="Safronova V."/>
            <person name="Sazanova A."/>
            <person name="Afonin A."/>
            <person name="Chirak E."/>
        </authorList>
    </citation>
    <scope>NUCLEOTIDE SEQUENCE [LARGE SCALE GENOMIC DNA]</scope>
    <source>
        <strain evidence="2 3">A18/4-1</strain>
        <plasmid evidence="2 3">p_unnamed1</plasmid>
    </source>
</reference>